<feature type="compositionally biased region" description="Polar residues" evidence="1">
    <location>
        <begin position="1"/>
        <end position="10"/>
    </location>
</feature>
<feature type="compositionally biased region" description="Basic and acidic residues" evidence="1">
    <location>
        <begin position="155"/>
        <end position="168"/>
    </location>
</feature>
<keyword evidence="5" id="KW-1185">Reference proteome</keyword>
<sequence>MNENPGNRKTITIKINGKERPFHDKKKGSVELDSSTLIEEKNAKKFGEEVAAGSETIDDESFDWILPNEEEMEEEPIILANDSSTGEKKTFLEKKIKKDNGNKKSVKKGVVPSIFFTVFFAVVLGTGFGFILLKMVSSDQQVTSKQNVAVSQGESEAKSAGKTNEEAKGTGSSTETSAITATKKDISTFVIQHIILSNENAVKQVQSQLKNDGYISQEISVNGKMAVYLGVAGDLEEAKTWAKAIKKDKVEAFAKPITFNGGGEIKNVTKAEKSFIENSPAIYDAITVFVSSAQFGDSPSAEVKKELKKQQAVLDEMKISTFKNKEVKNMALQLNEGITKSIALDNNDREDTQAIQKNLLSFLTKYIELN</sequence>
<feature type="domain" description="SPOR" evidence="3">
    <location>
        <begin position="188"/>
        <end position="254"/>
    </location>
</feature>
<dbReference type="RefSeq" id="WP_101179389.1">
    <property type="nucleotide sequence ID" value="NZ_PISE01000066.1"/>
</dbReference>
<accession>A0A2N0YWQ6</accession>
<evidence type="ECO:0000259" key="3">
    <source>
        <dbReference type="Pfam" id="PF05036"/>
    </source>
</evidence>
<evidence type="ECO:0000256" key="2">
    <source>
        <dbReference type="SAM" id="Phobius"/>
    </source>
</evidence>
<dbReference type="InterPro" id="IPR007730">
    <property type="entry name" value="SPOR-like_dom"/>
</dbReference>
<dbReference type="Pfam" id="PF05036">
    <property type="entry name" value="SPOR"/>
    <property type="match status" value="1"/>
</dbReference>
<keyword evidence="2" id="KW-1133">Transmembrane helix</keyword>
<organism evidence="4 5">
    <name type="scientific">Niallia nealsonii</name>
    <dbReference type="NCBI Taxonomy" id="115979"/>
    <lineage>
        <taxon>Bacteria</taxon>
        <taxon>Bacillati</taxon>
        <taxon>Bacillota</taxon>
        <taxon>Bacilli</taxon>
        <taxon>Bacillales</taxon>
        <taxon>Bacillaceae</taxon>
        <taxon>Niallia</taxon>
    </lineage>
</organism>
<feature type="compositionally biased region" description="Basic and acidic residues" evidence="1">
    <location>
        <begin position="16"/>
        <end position="28"/>
    </location>
</feature>
<dbReference type="OrthoDB" id="2967208at2"/>
<evidence type="ECO:0000256" key="1">
    <source>
        <dbReference type="SAM" id="MobiDB-lite"/>
    </source>
</evidence>
<keyword evidence="2" id="KW-0472">Membrane</keyword>
<dbReference type="AlphaFoldDB" id="A0A2N0YWQ6"/>
<reference evidence="4 5" key="1">
    <citation type="journal article" date="2003" name="Int. J. Syst. Evol. Microbiol.">
        <title>Bacillus nealsonii sp. nov., isolated from a spacecraft-assembly facility, whose spores are gamma-radiation resistant.</title>
        <authorList>
            <person name="Venkateswaran K."/>
            <person name="Kempf M."/>
            <person name="Chen F."/>
            <person name="Satomi M."/>
            <person name="Nicholson W."/>
            <person name="Kern R."/>
        </authorList>
    </citation>
    <scope>NUCLEOTIDE SEQUENCE [LARGE SCALE GENOMIC DNA]</scope>
    <source>
        <strain evidence="4 5">FO-92</strain>
    </source>
</reference>
<dbReference type="Proteomes" id="UP000233375">
    <property type="component" value="Unassembled WGS sequence"/>
</dbReference>
<dbReference type="InterPro" id="IPR036680">
    <property type="entry name" value="SPOR-like_sf"/>
</dbReference>
<dbReference type="EMBL" id="PISE01000066">
    <property type="protein sequence ID" value="PKG21692.1"/>
    <property type="molecule type" value="Genomic_DNA"/>
</dbReference>
<protein>
    <recommendedName>
        <fullName evidence="3">SPOR domain-containing protein</fullName>
    </recommendedName>
</protein>
<comment type="caution">
    <text evidence="4">The sequence shown here is derived from an EMBL/GenBank/DDBJ whole genome shotgun (WGS) entry which is preliminary data.</text>
</comment>
<evidence type="ECO:0000313" key="5">
    <source>
        <dbReference type="Proteomes" id="UP000233375"/>
    </source>
</evidence>
<name>A0A2N0YWQ6_9BACI</name>
<feature type="region of interest" description="Disordered" evidence="1">
    <location>
        <begin position="147"/>
        <end position="177"/>
    </location>
</feature>
<dbReference type="GO" id="GO:0042834">
    <property type="term" value="F:peptidoglycan binding"/>
    <property type="evidence" value="ECO:0007669"/>
    <property type="project" value="InterPro"/>
</dbReference>
<dbReference type="SUPFAM" id="SSF110997">
    <property type="entry name" value="Sporulation related repeat"/>
    <property type="match status" value="1"/>
</dbReference>
<feature type="region of interest" description="Disordered" evidence="1">
    <location>
        <begin position="1"/>
        <end position="28"/>
    </location>
</feature>
<evidence type="ECO:0000313" key="4">
    <source>
        <dbReference type="EMBL" id="PKG21692.1"/>
    </source>
</evidence>
<keyword evidence="2" id="KW-0812">Transmembrane</keyword>
<proteinExistence type="predicted"/>
<gene>
    <name evidence="4" type="ORF">CWS01_21215</name>
</gene>
<feature type="transmembrane region" description="Helical" evidence="2">
    <location>
        <begin position="110"/>
        <end position="133"/>
    </location>
</feature>